<comment type="caution">
    <text evidence="1">The sequence shown here is derived from an EMBL/GenBank/DDBJ whole genome shotgun (WGS) entry which is preliminary data.</text>
</comment>
<sequence length="136" mass="15818">MSKRVLPVFVYGIITSFQNEEKNGTNISLTFVETSQENIKKNFVQKGLPAKMFMQFILHLTYIHAEEGMVVKIETKKINAYSIHRLHQQNQKLLRNDIDEWHDTGKLPTPLIYTVPITSLCTGYCQNPRFLINFDD</sequence>
<gene>
    <name evidence="1" type="ORF">WUBG_07500</name>
</gene>
<protein>
    <submittedName>
        <fullName evidence="1">Uncharacterized protein</fullName>
    </submittedName>
</protein>
<name>J9EHI6_WUCBA</name>
<dbReference type="AlphaFoldDB" id="J9EHI6"/>
<evidence type="ECO:0000313" key="1">
    <source>
        <dbReference type="EMBL" id="EJW81593.1"/>
    </source>
</evidence>
<organism evidence="1 2">
    <name type="scientific">Wuchereria bancrofti</name>
    <dbReference type="NCBI Taxonomy" id="6293"/>
    <lineage>
        <taxon>Eukaryota</taxon>
        <taxon>Metazoa</taxon>
        <taxon>Ecdysozoa</taxon>
        <taxon>Nematoda</taxon>
        <taxon>Chromadorea</taxon>
        <taxon>Rhabditida</taxon>
        <taxon>Spirurina</taxon>
        <taxon>Spiruromorpha</taxon>
        <taxon>Filarioidea</taxon>
        <taxon>Onchocercidae</taxon>
        <taxon>Wuchereria</taxon>
    </lineage>
</organism>
<dbReference type="Proteomes" id="UP000004810">
    <property type="component" value="Unassembled WGS sequence"/>
</dbReference>
<dbReference type="EMBL" id="ADBV01003521">
    <property type="protein sequence ID" value="EJW81593.1"/>
    <property type="molecule type" value="Genomic_DNA"/>
</dbReference>
<reference evidence="2" key="1">
    <citation type="submission" date="2012-08" db="EMBL/GenBank/DDBJ databases">
        <title>The Genome Sequence of Wuchereria bancrofti.</title>
        <authorList>
            <person name="Nutman T.B."/>
            <person name="Fink D.L."/>
            <person name="Russ C."/>
            <person name="Young S."/>
            <person name="Zeng Q."/>
            <person name="Koehrsen M."/>
            <person name="Alvarado L."/>
            <person name="Berlin A."/>
            <person name="Chapman S.B."/>
            <person name="Chen Z."/>
            <person name="Freedman E."/>
            <person name="Gellesch M."/>
            <person name="Goldberg J."/>
            <person name="Griggs A."/>
            <person name="Gujja S."/>
            <person name="Heilman E.R."/>
            <person name="Heiman D."/>
            <person name="Hepburn T."/>
            <person name="Howarth C."/>
            <person name="Jen D."/>
            <person name="Larson L."/>
            <person name="Lewis B."/>
            <person name="Mehta T."/>
            <person name="Park D."/>
            <person name="Pearson M."/>
            <person name="Roberts A."/>
            <person name="Saif S."/>
            <person name="Shea T."/>
            <person name="Shenoy N."/>
            <person name="Sisk P."/>
            <person name="Stolte C."/>
            <person name="Sykes S."/>
            <person name="Walk T."/>
            <person name="White J."/>
            <person name="Yandava C."/>
            <person name="Haas B."/>
            <person name="Henn M.R."/>
            <person name="Nusbaum C."/>
            <person name="Birren B."/>
        </authorList>
    </citation>
    <scope>NUCLEOTIDE SEQUENCE [LARGE SCALE GENOMIC DNA]</scope>
    <source>
        <strain evidence="2">NA</strain>
    </source>
</reference>
<accession>J9EHI6</accession>
<evidence type="ECO:0000313" key="2">
    <source>
        <dbReference type="Proteomes" id="UP000004810"/>
    </source>
</evidence>
<proteinExistence type="predicted"/>